<name>V4A0J9_LOTGI</name>
<dbReference type="Pfam" id="PF08395">
    <property type="entry name" value="7tm_7"/>
    <property type="match status" value="1"/>
</dbReference>
<dbReference type="EMBL" id="KB202481">
    <property type="protein sequence ID" value="ESO90197.1"/>
    <property type="molecule type" value="Genomic_DNA"/>
</dbReference>
<evidence type="ECO:0000313" key="7">
    <source>
        <dbReference type="EMBL" id="ESO90197.1"/>
    </source>
</evidence>
<organism evidence="7 8">
    <name type="scientific">Lottia gigantea</name>
    <name type="common">Giant owl limpet</name>
    <dbReference type="NCBI Taxonomy" id="225164"/>
    <lineage>
        <taxon>Eukaryota</taxon>
        <taxon>Metazoa</taxon>
        <taxon>Spiralia</taxon>
        <taxon>Lophotrochozoa</taxon>
        <taxon>Mollusca</taxon>
        <taxon>Gastropoda</taxon>
        <taxon>Patellogastropoda</taxon>
        <taxon>Lottioidea</taxon>
        <taxon>Lottiidae</taxon>
        <taxon>Lottia</taxon>
    </lineage>
</organism>
<keyword evidence="3 5" id="KW-1133">Transmembrane helix</keyword>
<dbReference type="GeneID" id="20239751"/>
<evidence type="ECO:0000256" key="4">
    <source>
        <dbReference type="ARBA" id="ARBA00023136"/>
    </source>
</evidence>
<evidence type="ECO:0000256" key="5">
    <source>
        <dbReference type="SAM" id="Phobius"/>
    </source>
</evidence>
<dbReference type="OrthoDB" id="6120369at2759"/>
<dbReference type="KEGG" id="lgi:LOTGIDRAFT_164512"/>
<dbReference type="GO" id="GO:0016020">
    <property type="term" value="C:membrane"/>
    <property type="evidence" value="ECO:0007669"/>
    <property type="project" value="UniProtKB-SubCell"/>
</dbReference>
<evidence type="ECO:0000256" key="1">
    <source>
        <dbReference type="ARBA" id="ARBA00004141"/>
    </source>
</evidence>
<feature type="chain" id="PRO_5004716463" evidence="6">
    <location>
        <begin position="21"/>
        <end position="107"/>
    </location>
</feature>
<dbReference type="RefSeq" id="XP_009059267.1">
    <property type="nucleotide sequence ID" value="XM_009061019.1"/>
</dbReference>
<accession>V4A0J9</accession>
<comment type="subcellular location">
    <subcellularLocation>
        <location evidence="1">Membrane</location>
        <topology evidence="1">Multi-pass membrane protein</topology>
    </subcellularLocation>
</comment>
<keyword evidence="2 5" id="KW-0812">Transmembrane</keyword>
<dbReference type="GO" id="GO:0050909">
    <property type="term" value="P:sensory perception of taste"/>
    <property type="evidence" value="ECO:0007669"/>
    <property type="project" value="InterPro"/>
</dbReference>
<evidence type="ECO:0000256" key="2">
    <source>
        <dbReference type="ARBA" id="ARBA00022692"/>
    </source>
</evidence>
<evidence type="ECO:0000256" key="6">
    <source>
        <dbReference type="SAM" id="SignalP"/>
    </source>
</evidence>
<evidence type="ECO:0000313" key="8">
    <source>
        <dbReference type="Proteomes" id="UP000030746"/>
    </source>
</evidence>
<protein>
    <submittedName>
        <fullName evidence="7">Uncharacterized protein</fullName>
    </submittedName>
</protein>
<proteinExistence type="predicted"/>
<dbReference type="OMA" id="CTVTMEL"/>
<keyword evidence="6" id="KW-0732">Signal</keyword>
<gene>
    <name evidence="7" type="ORF">LOTGIDRAFT_164512</name>
</gene>
<evidence type="ECO:0000256" key="3">
    <source>
        <dbReference type="ARBA" id="ARBA00022989"/>
    </source>
</evidence>
<keyword evidence="8" id="KW-1185">Reference proteome</keyword>
<keyword evidence="4 5" id="KW-0472">Membrane</keyword>
<dbReference type="HOGENOM" id="CLU_2212919_0_0_1"/>
<dbReference type="InterPro" id="IPR013604">
    <property type="entry name" value="7TM_chemorcpt"/>
</dbReference>
<reference evidence="7 8" key="1">
    <citation type="journal article" date="2013" name="Nature">
        <title>Insights into bilaterian evolution from three spiralian genomes.</title>
        <authorList>
            <person name="Simakov O."/>
            <person name="Marletaz F."/>
            <person name="Cho S.J."/>
            <person name="Edsinger-Gonzales E."/>
            <person name="Havlak P."/>
            <person name="Hellsten U."/>
            <person name="Kuo D.H."/>
            <person name="Larsson T."/>
            <person name="Lv J."/>
            <person name="Arendt D."/>
            <person name="Savage R."/>
            <person name="Osoegawa K."/>
            <person name="de Jong P."/>
            <person name="Grimwood J."/>
            <person name="Chapman J.A."/>
            <person name="Shapiro H."/>
            <person name="Aerts A."/>
            <person name="Otillar R.P."/>
            <person name="Terry A.Y."/>
            <person name="Boore J.L."/>
            <person name="Grigoriev I.V."/>
            <person name="Lindberg D.R."/>
            <person name="Seaver E.C."/>
            <person name="Weisblat D.A."/>
            <person name="Putnam N.H."/>
            <person name="Rokhsar D.S."/>
        </authorList>
    </citation>
    <scope>NUCLEOTIDE SEQUENCE [LARGE SCALE GENOMIC DNA]</scope>
</reference>
<dbReference type="CTD" id="20239751"/>
<feature type="signal peptide" evidence="6">
    <location>
        <begin position="1"/>
        <end position="20"/>
    </location>
</feature>
<dbReference type="AlphaFoldDB" id="V4A0J9"/>
<dbReference type="Proteomes" id="UP000030746">
    <property type="component" value="Unassembled WGS sequence"/>
</dbReference>
<sequence>MSVTWNGIFLIFASIITLKAHEPLDTLLKVDVTCISDQAYKSITMFVNRLNGKTIGFRMYEMFTLDASAILMLIGTLVTYAVVMLQFTSVPTTQQNLMLNQTNCTCC</sequence>
<feature type="transmembrane region" description="Helical" evidence="5">
    <location>
        <begin position="63"/>
        <end position="87"/>
    </location>
</feature>